<keyword evidence="3" id="KW-0812">Transmembrane</keyword>
<keyword evidence="5" id="KW-1185">Reference proteome</keyword>
<keyword evidence="3" id="KW-1133">Transmembrane helix</keyword>
<organism evidence="4 5">
    <name type="scientific">Henosepilachna vigintioctopunctata</name>
    <dbReference type="NCBI Taxonomy" id="420089"/>
    <lineage>
        <taxon>Eukaryota</taxon>
        <taxon>Metazoa</taxon>
        <taxon>Ecdysozoa</taxon>
        <taxon>Arthropoda</taxon>
        <taxon>Hexapoda</taxon>
        <taxon>Insecta</taxon>
        <taxon>Pterygota</taxon>
        <taxon>Neoptera</taxon>
        <taxon>Endopterygota</taxon>
        <taxon>Coleoptera</taxon>
        <taxon>Polyphaga</taxon>
        <taxon>Cucujiformia</taxon>
        <taxon>Coccinelloidea</taxon>
        <taxon>Coccinellidae</taxon>
        <taxon>Epilachninae</taxon>
        <taxon>Epilachnini</taxon>
        <taxon>Henosepilachna</taxon>
    </lineage>
</organism>
<dbReference type="Pfam" id="PF03227">
    <property type="entry name" value="GILT"/>
    <property type="match status" value="1"/>
</dbReference>
<keyword evidence="2" id="KW-0325">Glycoprotein</keyword>
<dbReference type="GO" id="GO:0016671">
    <property type="term" value="F:oxidoreductase activity, acting on a sulfur group of donors, disulfide as acceptor"/>
    <property type="evidence" value="ECO:0007669"/>
    <property type="project" value="InterPro"/>
</dbReference>
<comment type="similarity">
    <text evidence="1">Belongs to the GILT family.</text>
</comment>
<feature type="transmembrane region" description="Helical" evidence="3">
    <location>
        <begin position="20"/>
        <end position="38"/>
    </location>
</feature>
<dbReference type="EMBL" id="JARQZJ010000124">
    <property type="protein sequence ID" value="KAK9890037.1"/>
    <property type="molecule type" value="Genomic_DNA"/>
</dbReference>
<dbReference type="AlphaFoldDB" id="A0AAW1V2Y7"/>
<dbReference type="InterPro" id="IPR004911">
    <property type="entry name" value="Interferon-induced_GILT"/>
</dbReference>
<reference evidence="4 5" key="1">
    <citation type="submission" date="2023-03" db="EMBL/GenBank/DDBJ databases">
        <title>Genome insight into feeding habits of ladybird beetles.</title>
        <authorList>
            <person name="Li H.-S."/>
            <person name="Huang Y.-H."/>
            <person name="Pang H."/>
        </authorList>
    </citation>
    <scope>NUCLEOTIDE SEQUENCE [LARGE SCALE GENOMIC DNA]</scope>
    <source>
        <strain evidence="4">SYSU_2023b</strain>
        <tissue evidence="4">Whole body</tissue>
    </source>
</reference>
<evidence type="ECO:0000256" key="2">
    <source>
        <dbReference type="ARBA" id="ARBA00023180"/>
    </source>
</evidence>
<dbReference type="Proteomes" id="UP001431783">
    <property type="component" value="Unassembled WGS sequence"/>
</dbReference>
<name>A0AAW1V2Y7_9CUCU</name>
<accession>A0AAW1V2Y7</accession>
<evidence type="ECO:0000256" key="1">
    <source>
        <dbReference type="ARBA" id="ARBA00005679"/>
    </source>
</evidence>
<gene>
    <name evidence="4" type="ORF">WA026_008844</name>
</gene>
<comment type="caution">
    <text evidence="4">The sequence shown here is derived from an EMBL/GenBank/DDBJ whole genome shotgun (WGS) entry which is preliminary data.</text>
</comment>
<protein>
    <submittedName>
        <fullName evidence="4">Uncharacterized protein</fullName>
    </submittedName>
</protein>
<proteinExistence type="inferred from homology"/>
<evidence type="ECO:0000313" key="5">
    <source>
        <dbReference type="Proteomes" id="UP001431783"/>
    </source>
</evidence>
<sequence length="235" mass="26482">MDKDYLERGYLSKMNCKWRLLLAVVIILILCGTTYFIYNRPKEQGVKLKLSDGIKISVYYEALCPDSKHFVSRQLLPLYQKIPQHITLDLIPYGKAQTIENEGAINFKCQHDEIECYANKIHACVIDMVKDPLIQLNYVACMIRNNHNPDVICKICGEENKVDFNPILNCAKGNEGSLLLKEHGIKTHALNPAASFIPTVELNNSQNIVPLSSILKNLQDAVCGLFNDKPSGCDD</sequence>
<evidence type="ECO:0000256" key="3">
    <source>
        <dbReference type="SAM" id="Phobius"/>
    </source>
</evidence>
<dbReference type="PANTHER" id="PTHR13234">
    <property type="entry name" value="GAMMA-INTERFERON INDUCIBLE LYSOSOMAL THIOL REDUCTASE GILT"/>
    <property type="match status" value="1"/>
</dbReference>
<evidence type="ECO:0000313" key="4">
    <source>
        <dbReference type="EMBL" id="KAK9890037.1"/>
    </source>
</evidence>
<dbReference type="PANTHER" id="PTHR13234:SF71">
    <property type="entry name" value="GAMMA-INTERFERON-INDUCIBLE LYSOSOMAL THIOL REDUCTASE-LIKE PROTEIN"/>
    <property type="match status" value="1"/>
</dbReference>
<keyword evidence="3" id="KW-0472">Membrane</keyword>